<name>A0A6H2A3R4_9ZZZZ</name>
<keyword evidence="1" id="KW-1133">Transmembrane helix</keyword>
<proteinExistence type="predicted"/>
<gene>
    <name evidence="2" type="ORF">TM448A04661_0003</name>
</gene>
<evidence type="ECO:0000313" key="2">
    <source>
        <dbReference type="EMBL" id="QJA54362.1"/>
    </source>
</evidence>
<evidence type="ECO:0000256" key="1">
    <source>
        <dbReference type="SAM" id="Phobius"/>
    </source>
</evidence>
<dbReference type="AlphaFoldDB" id="A0A6H2A3R4"/>
<sequence>MFWLERHLKNKGKDNMKNFLSSKRFWAGLVALITGLGFIFTGEKNLADPAFLGEIIMTAIGFLQTIIALTSTDKVVLGFKK</sequence>
<organism evidence="2">
    <name type="scientific">viral metagenome</name>
    <dbReference type="NCBI Taxonomy" id="1070528"/>
    <lineage>
        <taxon>unclassified sequences</taxon>
        <taxon>metagenomes</taxon>
        <taxon>organismal metagenomes</taxon>
    </lineage>
</organism>
<accession>A0A6H2A3R4</accession>
<feature type="transmembrane region" description="Helical" evidence="1">
    <location>
        <begin position="51"/>
        <end position="71"/>
    </location>
</feature>
<keyword evidence="1" id="KW-0812">Transmembrane</keyword>
<protein>
    <submittedName>
        <fullName evidence="2">Uncharacterized protein</fullName>
    </submittedName>
</protein>
<dbReference type="EMBL" id="MT144500">
    <property type="protein sequence ID" value="QJA54362.1"/>
    <property type="molecule type" value="Genomic_DNA"/>
</dbReference>
<reference evidence="2" key="1">
    <citation type="submission" date="2020-03" db="EMBL/GenBank/DDBJ databases">
        <title>The deep terrestrial virosphere.</title>
        <authorList>
            <person name="Holmfeldt K."/>
            <person name="Nilsson E."/>
            <person name="Simone D."/>
            <person name="Lopez-Fernandez M."/>
            <person name="Wu X."/>
            <person name="de Brujin I."/>
            <person name="Lundin D."/>
            <person name="Andersson A."/>
            <person name="Bertilsson S."/>
            <person name="Dopson M."/>
        </authorList>
    </citation>
    <scope>NUCLEOTIDE SEQUENCE</scope>
    <source>
        <strain evidence="2">TM448A04661</strain>
    </source>
</reference>
<keyword evidence="1" id="KW-0472">Membrane</keyword>